<dbReference type="STRING" id="4572.M7Z674"/>
<sequence>MAWSFHFVPLLLLLLLLSSTSAVATSGHSTGNATASLRPGREPLKHRRRVRALLGRLNKPPLKTIKSPDGDLIDCVPSHLQPAFDHPMLKGQKPLDPPERPKNYNSTIAGAAVVQAWHATGEACPEGTVALRRTTEKDLLRASSLRRYGRKPPRRTTRRDSTSSGHEANICLDPLATSAASSDTLCLTTRLGHRNISVRTVVRLLSGSAVSAGSMCISSGFWSSLFAKTCPAHWQHAVGYVNSEKYYGARASVNVWSPRIDDPSEFSLSQIWVISGSFGHDLNTIEAGWQVSPELYGDSNARFFTYWTTDAYQETGCYNHNCRGFVQTTNKIAVGAAITPQSVYNGRQFDINLMIWKVVDWDNSIIRASGLKLLADHPGCYDIQGGSNGRWGTYFYYGGPGRNPRCTLSPPRRWKLLFNEEGCLDAAGMIMRVQRGASDVRKERRWSSSVALKHGKDAGEAVEKDTDVAEVVIAATLLNAQGKSRRAWVAG</sequence>
<dbReference type="PANTHER" id="PTHR31589">
    <property type="entry name" value="PROTEIN, PUTATIVE (DUF239)-RELATED-RELATED"/>
    <property type="match status" value="1"/>
</dbReference>
<proteinExistence type="predicted"/>
<dbReference type="InterPro" id="IPR053168">
    <property type="entry name" value="Glutamic_endopeptidase"/>
</dbReference>
<gene>
    <name evidence="4" type="ORF">TRIUR3_13636</name>
</gene>
<feature type="chain" id="PRO_5009705367" description="Neprosin PEP catalytic domain-containing protein" evidence="2">
    <location>
        <begin position="23"/>
        <end position="491"/>
    </location>
</feature>
<evidence type="ECO:0000259" key="3">
    <source>
        <dbReference type="PROSITE" id="PS52045"/>
    </source>
</evidence>
<dbReference type="InterPro" id="IPR025521">
    <property type="entry name" value="Neprosin_propep"/>
</dbReference>
<evidence type="ECO:0000313" key="4">
    <source>
        <dbReference type="EMBL" id="EMS58668.1"/>
    </source>
</evidence>
<dbReference type="Pfam" id="PF14365">
    <property type="entry name" value="Neprosin_AP"/>
    <property type="match status" value="1"/>
</dbReference>
<dbReference type="AlphaFoldDB" id="M7Z674"/>
<dbReference type="InterPro" id="IPR004314">
    <property type="entry name" value="Neprosin"/>
</dbReference>
<feature type="region of interest" description="Disordered" evidence="1">
    <location>
        <begin position="146"/>
        <end position="166"/>
    </location>
</feature>
<dbReference type="PANTHER" id="PTHR31589:SF57">
    <property type="entry name" value="OS06G0474500 PROTEIN"/>
    <property type="match status" value="1"/>
</dbReference>
<dbReference type="eggNOG" id="ENOG502QVKG">
    <property type="taxonomic scope" value="Eukaryota"/>
</dbReference>
<dbReference type="PROSITE" id="PS52045">
    <property type="entry name" value="NEPROSIN_PEP_CD"/>
    <property type="match status" value="1"/>
</dbReference>
<protein>
    <recommendedName>
        <fullName evidence="3">Neprosin PEP catalytic domain-containing protein</fullName>
    </recommendedName>
</protein>
<name>M7Z674_TRIUA</name>
<accession>M7Z674</accession>
<feature type="signal peptide" evidence="2">
    <location>
        <begin position="1"/>
        <end position="22"/>
    </location>
</feature>
<feature type="domain" description="Neprosin PEP catalytic" evidence="3">
    <location>
        <begin position="228"/>
        <end position="485"/>
    </location>
</feature>
<evidence type="ECO:0000256" key="1">
    <source>
        <dbReference type="SAM" id="MobiDB-lite"/>
    </source>
</evidence>
<feature type="compositionally biased region" description="Basic residues" evidence="1">
    <location>
        <begin position="147"/>
        <end position="157"/>
    </location>
</feature>
<dbReference type="Gene3D" id="3.90.1320.10">
    <property type="entry name" value="Outer-capsid protein sigma 3, large lobe"/>
    <property type="match status" value="1"/>
</dbReference>
<dbReference type="EMBL" id="KD130163">
    <property type="protein sequence ID" value="EMS58668.1"/>
    <property type="molecule type" value="Genomic_DNA"/>
</dbReference>
<keyword evidence="2" id="KW-0732">Signal</keyword>
<reference evidence="4" key="1">
    <citation type="journal article" date="2013" name="Nature">
        <title>Draft genome of the wheat A-genome progenitor Triticum urartu.</title>
        <authorList>
            <person name="Ling H.Q."/>
            <person name="Zhao S."/>
            <person name="Liu D."/>
            <person name="Wang J."/>
            <person name="Sun H."/>
            <person name="Zhang C."/>
            <person name="Fan H."/>
            <person name="Li D."/>
            <person name="Dong L."/>
            <person name="Tao Y."/>
            <person name="Gao C."/>
            <person name="Wu H."/>
            <person name="Li Y."/>
            <person name="Cui Y."/>
            <person name="Guo X."/>
            <person name="Zheng S."/>
            <person name="Wang B."/>
            <person name="Yu K."/>
            <person name="Liang Q."/>
            <person name="Yang W."/>
            <person name="Lou X."/>
            <person name="Chen J."/>
            <person name="Feng M."/>
            <person name="Jian J."/>
            <person name="Zhang X."/>
            <person name="Luo G."/>
            <person name="Jiang Y."/>
            <person name="Liu J."/>
            <person name="Wang Z."/>
            <person name="Sha Y."/>
            <person name="Zhang B."/>
            <person name="Wu H."/>
            <person name="Tang D."/>
            <person name="Shen Q."/>
            <person name="Xue P."/>
            <person name="Zou S."/>
            <person name="Wang X."/>
            <person name="Liu X."/>
            <person name="Wang F."/>
            <person name="Yang Y."/>
            <person name="An X."/>
            <person name="Dong Z."/>
            <person name="Zhang K."/>
            <person name="Zhang X."/>
            <person name="Luo M.C."/>
            <person name="Dvorak J."/>
            <person name="Tong Y."/>
            <person name="Wang J."/>
            <person name="Yang H."/>
            <person name="Li Z."/>
            <person name="Wang D."/>
            <person name="Zhang A."/>
            <person name="Wang J."/>
        </authorList>
    </citation>
    <scope>NUCLEOTIDE SEQUENCE</scope>
</reference>
<organism evidence="4">
    <name type="scientific">Triticum urartu</name>
    <name type="common">Red wild einkorn</name>
    <name type="synonym">Crithodium urartu</name>
    <dbReference type="NCBI Taxonomy" id="4572"/>
    <lineage>
        <taxon>Eukaryota</taxon>
        <taxon>Viridiplantae</taxon>
        <taxon>Streptophyta</taxon>
        <taxon>Embryophyta</taxon>
        <taxon>Tracheophyta</taxon>
        <taxon>Spermatophyta</taxon>
        <taxon>Magnoliopsida</taxon>
        <taxon>Liliopsida</taxon>
        <taxon>Poales</taxon>
        <taxon>Poaceae</taxon>
        <taxon>BOP clade</taxon>
        <taxon>Pooideae</taxon>
        <taxon>Triticodae</taxon>
        <taxon>Triticeae</taxon>
        <taxon>Triticinae</taxon>
        <taxon>Triticum</taxon>
    </lineage>
</organism>
<dbReference type="OMA" id="RKHASMI"/>
<evidence type="ECO:0000256" key="2">
    <source>
        <dbReference type="SAM" id="SignalP"/>
    </source>
</evidence>
<dbReference type="Pfam" id="PF03080">
    <property type="entry name" value="Neprosin"/>
    <property type="match status" value="2"/>
</dbReference>